<dbReference type="OrthoDB" id="10067381at2759"/>
<dbReference type="PANTHER" id="PTHR31977">
    <property type="entry name" value="UPF0696 PROTEIN C11ORF68"/>
    <property type="match status" value="1"/>
</dbReference>
<dbReference type="InterPro" id="IPR015034">
    <property type="entry name" value="Bles03"/>
</dbReference>
<dbReference type="EMBL" id="QGMK01000233">
    <property type="protein sequence ID" value="TVY83098.1"/>
    <property type="molecule type" value="Genomic_DNA"/>
</dbReference>
<dbReference type="Proteomes" id="UP000469558">
    <property type="component" value="Unassembled WGS sequence"/>
</dbReference>
<dbReference type="AlphaFoldDB" id="A0A8T9CBU7"/>
<sequence>MAIKKGATAVKQEEMEYLSEDSDFYESGDEAAQQELEARAGSFDPAEWWKHKVPSLTETADASLASGTIEKAATMYNPYEGSDCGRQLGESVDEFLQRLPPSTTTQDSDRTPWIFIANPYRKAPKPGNENALAEGPPDDDSEWAKFVTIGNNLLQELVILRNQIEKEKPNSAKATVTRAVNVQRDVIVKQLLDYAIDLHCTSGKWMIFCPPEEVNAVWGVVARATANNELGIAAKFAPDSGDDRKPRLMCIYTKDFSDEDDVTRVINKLRGLGLVETRGKPIYYKCDAYTYLGLNSDNQYNIQASLYKSSDFLKPKGKEATRGKISGFFYKKKEDDGRWKALEQE</sequence>
<evidence type="ECO:0000256" key="2">
    <source>
        <dbReference type="SAM" id="MobiDB-lite"/>
    </source>
</evidence>
<dbReference type="SUPFAM" id="SSF55418">
    <property type="entry name" value="eIF4e-like"/>
    <property type="match status" value="1"/>
</dbReference>
<accession>A0A8T9CBU7</accession>
<reference evidence="3 4" key="1">
    <citation type="submission" date="2018-05" db="EMBL/GenBank/DDBJ databases">
        <title>Genome sequencing and assembly of the regulated plant pathogen Lachnellula willkommii and related sister species for the development of diagnostic species identification markers.</title>
        <authorList>
            <person name="Giroux E."/>
            <person name="Bilodeau G."/>
        </authorList>
    </citation>
    <scope>NUCLEOTIDE SEQUENCE [LARGE SCALE GENOMIC DNA]</scope>
    <source>
        <strain evidence="3 4">CBS 268.59</strain>
    </source>
</reference>
<feature type="region of interest" description="Disordered" evidence="2">
    <location>
        <begin position="1"/>
        <end position="30"/>
    </location>
</feature>
<evidence type="ECO:0000313" key="3">
    <source>
        <dbReference type="EMBL" id="TVY83098.1"/>
    </source>
</evidence>
<organism evidence="3 4">
    <name type="scientific">Lachnellula suecica</name>
    <dbReference type="NCBI Taxonomy" id="602035"/>
    <lineage>
        <taxon>Eukaryota</taxon>
        <taxon>Fungi</taxon>
        <taxon>Dikarya</taxon>
        <taxon>Ascomycota</taxon>
        <taxon>Pezizomycotina</taxon>
        <taxon>Leotiomycetes</taxon>
        <taxon>Helotiales</taxon>
        <taxon>Lachnaceae</taxon>
        <taxon>Lachnellula</taxon>
    </lineage>
</organism>
<name>A0A8T9CBU7_9HELO</name>
<keyword evidence="4" id="KW-1185">Reference proteome</keyword>
<dbReference type="Pfam" id="PF08939">
    <property type="entry name" value="Bles03"/>
    <property type="match status" value="1"/>
</dbReference>
<evidence type="ECO:0000313" key="4">
    <source>
        <dbReference type="Proteomes" id="UP000469558"/>
    </source>
</evidence>
<protein>
    <submittedName>
        <fullName evidence="3">UPF0696 protein-like protein</fullName>
    </submittedName>
</protein>
<proteinExistence type="inferred from homology"/>
<dbReference type="Gene3D" id="3.30.760.10">
    <property type="entry name" value="RNA Cap, Translation Initiation Factor Eif4e"/>
    <property type="match status" value="1"/>
</dbReference>
<evidence type="ECO:0000256" key="1">
    <source>
        <dbReference type="ARBA" id="ARBA00010568"/>
    </source>
</evidence>
<comment type="similarity">
    <text evidence="1">Belongs to the UPF0696 family.</text>
</comment>
<dbReference type="PANTHER" id="PTHR31977:SF1">
    <property type="entry name" value="UPF0696 PROTEIN C11ORF68"/>
    <property type="match status" value="1"/>
</dbReference>
<gene>
    <name evidence="3" type="ORF">LSUE1_G005914</name>
</gene>
<feature type="compositionally biased region" description="Acidic residues" evidence="2">
    <location>
        <begin position="15"/>
        <end position="29"/>
    </location>
</feature>
<comment type="caution">
    <text evidence="3">The sequence shown here is derived from an EMBL/GenBank/DDBJ whole genome shotgun (WGS) entry which is preliminary data.</text>
</comment>
<dbReference type="InterPro" id="IPR023398">
    <property type="entry name" value="TIF_eIF4e-like"/>
</dbReference>